<dbReference type="PANTHER" id="PTHR34031">
    <property type="entry name" value="CENTROSOMAL PROTEIN OF 162 KDA"/>
    <property type="match status" value="1"/>
</dbReference>
<comment type="similarity">
    <text evidence="2">Belongs to the CEP162 family.</text>
</comment>
<evidence type="ECO:0000256" key="2">
    <source>
        <dbReference type="ARBA" id="ARBA00009485"/>
    </source>
</evidence>
<dbReference type="GO" id="GO:0005654">
    <property type="term" value="C:nucleoplasm"/>
    <property type="evidence" value="ECO:0007669"/>
    <property type="project" value="TreeGrafter"/>
</dbReference>
<evidence type="ECO:0000256" key="6">
    <source>
        <dbReference type="ARBA" id="ARBA00022794"/>
    </source>
</evidence>
<dbReference type="GO" id="GO:0060271">
    <property type="term" value="P:cilium assembly"/>
    <property type="evidence" value="ECO:0007669"/>
    <property type="project" value="TreeGrafter"/>
</dbReference>
<proteinExistence type="inferred from homology"/>
<comment type="subcellular location">
    <subcellularLocation>
        <location evidence="1">Cytoplasm</location>
        <location evidence="1">Cytoskeleton</location>
        <location evidence="1">Microtubule organizing center</location>
        <location evidence="1">Centrosome</location>
        <location evidence="1">Centriole</location>
    </subcellularLocation>
</comment>
<feature type="region of interest" description="Disordered" evidence="9">
    <location>
        <begin position="133"/>
        <end position="220"/>
    </location>
</feature>
<dbReference type="EMBL" id="CM014091">
    <property type="protein sequence ID" value="TKS81584.1"/>
    <property type="molecule type" value="Genomic_DNA"/>
</dbReference>
<feature type="region of interest" description="Disordered" evidence="9">
    <location>
        <begin position="66"/>
        <end position="116"/>
    </location>
</feature>
<dbReference type="GO" id="GO:0005879">
    <property type="term" value="C:axonemal microtubule"/>
    <property type="evidence" value="ECO:0007669"/>
    <property type="project" value="TreeGrafter"/>
</dbReference>
<accession>A0A4U5V1J4</accession>
<dbReference type="GO" id="GO:0034451">
    <property type="term" value="C:centriolar satellite"/>
    <property type="evidence" value="ECO:0007669"/>
    <property type="project" value="TreeGrafter"/>
</dbReference>
<organism evidence="10 11">
    <name type="scientific">Collichthys lucidus</name>
    <name type="common">Big head croaker</name>
    <name type="synonym">Sciaena lucida</name>
    <dbReference type="NCBI Taxonomy" id="240159"/>
    <lineage>
        <taxon>Eukaryota</taxon>
        <taxon>Metazoa</taxon>
        <taxon>Chordata</taxon>
        <taxon>Craniata</taxon>
        <taxon>Vertebrata</taxon>
        <taxon>Euteleostomi</taxon>
        <taxon>Actinopterygii</taxon>
        <taxon>Neopterygii</taxon>
        <taxon>Teleostei</taxon>
        <taxon>Neoteleostei</taxon>
        <taxon>Acanthomorphata</taxon>
        <taxon>Eupercaria</taxon>
        <taxon>Sciaenidae</taxon>
        <taxon>Collichthys</taxon>
    </lineage>
</organism>
<evidence type="ECO:0000256" key="3">
    <source>
        <dbReference type="ARBA" id="ARBA00021406"/>
    </source>
</evidence>
<evidence type="ECO:0000313" key="10">
    <source>
        <dbReference type="EMBL" id="TKS81584.1"/>
    </source>
</evidence>
<feature type="compositionally biased region" description="Basic and acidic residues" evidence="9">
    <location>
        <begin position="173"/>
        <end position="185"/>
    </location>
</feature>
<evidence type="ECO:0000256" key="1">
    <source>
        <dbReference type="ARBA" id="ARBA00004114"/>
    </source>
</evidence>
<dbReference type="GO" id="GO:0005814">
    <property type="term" value="C:centriole"/>
    <property type="evidence" value="ECO:0007669"/>
    <property type="project" value="UniProtKB-SubCell"/>
</dbReference>
<dbReference type="PANTHER" id="PTHR34031:SF1">
    <property type="entry name" value="CENTROSOMAL PROTEIN OF 162 KDA"/>
    <property type="match status" value="1"/>
</dbReference>
<keyword evidence="5" id="KW-0493">Microtubule</keyword>
<evidence type="ECO:0000256" key="5">
    <source>
        <dbReference type="ARBA" id="ARBA00022701"/>
    </source>
</evidence>
<sequence>MVRNNGSAVVNCSQLSVLSLADGVDGVAMSHRLSKEELDKQFELFLKESVSDDSLELGGSDKQLAAAKSCRKSAQKPTVSWWEDDEHGSRGTGRAQTTKSRFIKAKISQPENNNGLLESGRIFRRSLKRSQSILEEEEEDRGDAGLKQDAAAVLTDSTETDGSPHYSEDFEEEEKRKEPREEKSRMSTILAKVSLYDSLDDTGGEDRRKNTATSFDRGQQYVQSGGSEMEALHEAYRQIHVVEDSEEHSHHYSSLEGSGRTHRPVSPSSPPQHARQSLQPTSTNESGALWKAAVLYESGAPQGVERAARRPCPATLVLKGCRTVQQAQHSGDNGETSAGAAERAARNQTCTDNIQEQRGRSAEAGSKHAFTQDQGLWSVVARLDKRDIYWTFYIESFLPPCVQLTRLLKELKEAKDAQSPEVKLLCSLERKIMNMELRHQHREKELQQVIGGSWQTLDADQQSEVERWRHLAQDKSRELEAFRLELDSILDISGIGDALVLFGLSGPDISQRAQNHTELTVSSLN</sequence>
<protein>
    <recommendedName>
        <fullName evidence="3">Centrosomal protein of 162 kDa</fullName>
    </recommendedName>
</protein>
<keyword evidence="4" id="KW-0963">Cytoplasm</keyword>
<dbReference type="Proteomes" id="UP000298787">
    <property type="component" value="Chromosome 14"/>
</dbReference>
<dbReference type="STRING" id="240159.A0A4U5V1J4"/>
<reference evidence="10 11" key="1">
    <citation type="submission" date="2019-01" db="EMBL/GenBank/DDBJ databases">
        <title>Genome Assembly of Collichthys lucidus.</title>
        <authorList>
            <person name="Cai M."/>
            <person name="Xiao S."/>
        </authorList>
    </citation>
    <scope>NUCLEOTIDE SEQUENCE [LARGE SCALE GENOMIC DNA]</scope>
    <source>
        <strain evidence="10">JT15FE1705JMU</strain>
        <tissue evidence="10">Muscle</tissue>
    </source>
</reference>
<keyword evidence="8" id="KW-0206">Cytoskeleton</keyword>
<keyword evidence="6" id="KW-0970">Cilium biogenesis/degradation</keyword>
<evidence type="ECO:0000256" key="9">
    <source>
        <dbReference type="SAM" id="MobiDB-lite"/>
    </source>
</evidence>
<feature type="compositionally biased region" description="Polar residues" evidence="9">
    <location>
        <begin position="211"/>
        <end position="220"/>
    </location>
</feature>
<dbReference type="InterPro" id="IPR038774">
    <property type="entry name" value="CEP162-like"/>
</dbReference>
<evidence type="ECO:0000256" key="8">
    <source>
        <dbReference type="ARBA" id="ARBA00023212"/>
    </source>
</evidence>
<name>A0A4U5V1J4_COLLU</name>
<feature type="region of interest" description="Disordered" evidence="9">
    <location>
        <begin position="244"/>
        <end position="285"/>
    </location>
</feature>
<feature type="compositionally biased region" description="Polar residues" evidence="9">
    <location>
        <begin position="274"/>
        <end position="285"/>
    </location>
</feature>
<gene>
    <name evidence="10" type="ORF">D9C73_015689</name>
</gene>
<evidence type="ECO:0000313" key="11">
    <source>
        <dbReference type="Proteomes" id="UP000298787"/>
    </source>
</evidence>
<keyword evidence="11" id="KW-1185">Reference proteome</keyword>
<evidence type="ECO:0000256" key="4">
    <source>
        <dbReference type="ARBA" id="ARBA00022490"/>
    </source>
</evidence>
<evidence type="ECO:0000256" key="7">
    <source>
        <dbReference type="ARBA" id="ARBA00023054"/>
    </source>
</evidence>
<dbReference type="AlphaFoldDB" id="A0A4U5V1J4"/>
<keyword evidence="7" id="KW-0175">Coiled coil</keyword>